<dbReference type="GO" id="GO:0019353">
    <property type="term" value="P:protoporphyrinogen IX biosynthetic process from glutamate"/>
    <property type="evidence" value="ECO:0007669"/>
    <property type="project" value="TreeGrafter"/>
</dbReference>
<dbReference type="GO" id="GO:0008883">
    <property type="term" value="F:glutamyl-tRNA reductase activity"/>
    <property type="evidence" value="ECO:0007669"/>
    <property type="project" value="UniProtKB-UniRule"/>
</dbReference>
<dbReference type="FunFam" id="3.30.460.30:FF:000001">
    <property type="entry name" value="Glutamyl-tRNA reductase"/>
    <property type="match status" value="1"/>
</dbReference>
<dbReference type="Proteomes" id="UP001221302">
    <property type="component" value="Unassembled WGS sequence"/>
</dbReference>
<dbReference type="RefSeq" id="WP_321535496.1">
    <property type="nucleotide sequence ID" value="NZ_JARGDL010000006.1"/>
</dbReference>
<keyword evidence="5 9" id="KW-0560">Oxidoreductase</keyword>
<keyword evidence="6 9" id="KW-0627">Porphyrin biosynthesis</keyword>
<protein>
    <recommendedName>
        <fullName evidence="8 9">Glutamyl-tRNA reductase</fullName>
        <shortName evidence="9">GluTR</shortName>
        <ecNumber evidence="3 9">1.2.1.70</ecNumber>
    </recommendedName>
</protein>
<comment type="function">
    <text evidence="9">Catalyzes the NADPH-dependent reduction of glutamyl-tRNA(Glu) to glutamate 1-semialdehyde (GSA).</text>
</comment>
<evidence type="ECO:0000259" key="17">
    <source>
        <dbReference type="Pfam" id="PF05201"/>
    </source>
</evidence>
<dbReference type="InterPro" id="IPR036291">
    <property type="entry name" value="NAD(P)-bd_dom_sf"/>
</dbReference>
<dbReference type="Pfam" id="PF01488">
    <property type="entry name" value="Shikimate_DH"/>
    <property type="match status" value="1"/>
</dbReference>
<feature type="domain" description="Glutamyl-tRNA reductase N-terminal" evidence="17">
    <location>
        <begin position="6"/>
        <end position="153"/>
    </location>
</feature>
<evidence type="ECO:0000256" key="4">
    <source>
        <dbReference type="ARBA" id="ARBA00022857"/>
    </source>
</evidence>
<dbReference type="AlphaFoldDB" id="A0AAE3NZS1"/>
<evidence type="ECO:0000256" key="5">
    <source>
        <dbReference type="ARBA" id="ARBA00023002"/>
    </source>
</evidence>
<dbReference type="PANTHER" id="PTHR43013:SF1">
    <property type="entry name" value="GLUTAMYL-TRNA REDUCTASE"/>
    <property type="match status" value="1"/>
</dbReference>
<evidence type="ECO:0000256" key="11">
    <source>
        <dbReference type="PIRSR" id="PIRSR000445-2"/>
    </source>
</evidence>
<feature type="domain" description="Tetrapyrrole biosynthesis glutamyl-tRNA reductase dimerisation" evidence="15">
    <location>
        <begin position="318"/>
        <end position="417"/>
    </location>
</feature>
<dbReference type="SUPFAM" id="SSF69075">
    <property type="entry name" value="Glutamyl tRNA-reductase dimerization domain"/>
    <property type="match status" value="1"/>
</dbReference>
<feature type="binding site" evidence="9 11">
    <location>
        <position position="117"/>
    </location>
    <ligand>
        <name>substrate</name>
    </ligand>
</feature>
<proteinExistence type="inferred from homology"/>
<dbReference type="EMBL" id="JARGDL010000006">
    <property type="protein sequence ID" value="MDF1611729.1"/>
    <property type="molecule type" value="Genomic_DNA"/>
</dbReference>
<feature type="binding site" evidence="9 11">
    <location>
        <begin position="47"/>
        <end position="50"/>
    </location>
    <ligand>
        <name>substrate</name>
    </ligand>
</feature>
<evidence type="ECO:0000256" key="1">
    <source>
        <dbReference type="ARBA" id="ARBA00005059"/>
    </source>
</evidence>
<keyword evidence="4 9" id="KW-0521">NADP</keyword>
<evidence type="ECO:0000256" key="6">
    <source>
        <dbReference type="ARBA" id="ARBA00023244"/>
    </source>
</evidence>
<comment type="subunit">
    <text evidence="9">Homodimer.</text>
</comment>
<comment type="catalytic activity">
    <reaction evidence="7 9 14">
        <text>(S)-4-amino-5-oxopentanoate + tRNA(Glu) + NADP(+) = L-glutamyl-tRNA(Glu) + NADPH + H(+)</text>
        <dbReference type="Rhea" id="RHEA:12344"/>
        <dbReference type="Rhea" id="RHEA-COMP:9663"/>
        <dbReference type="Rhea" id="RHEA-COMP:9680"/>
        <dbReference type="ChEBI" id="CHEBI:15378"/>
        <dbReference type="ChEBI" id="CHEBI:57501"/>
        <dbReference type="ChEBI" id="CHEBI:57783"/>
        <dbReference type="ChEBI" id="CHEBI:58349"/>
        <dbReference type="ChEBI" id="CHEBI:78442"/>
        <dbReference type="ChEBI" id="CHEBI:78520"/>
        <dbReference type="EC" id="1.2.1.70"/>
    </reaction>
</comment>
<dbReference type="InterPro" id="IPR036343">
    <property type="entry name" value="GluRdtase_N_sf"/>
</dbReference>
<dbReference type="InterPro" id="IPR036453">
    <property type="entry name" value="GluRdtase_dimer_dom_sf"/>
</dbReference>
<dbReference type="SUPFAM" id="SSF51735">
    <property type="entry name" value="NAD(P)-binding Rossmann-fold domains"/>
    <property type="match status" value="1"/>
</dbReference>
<comment type="similarity">
    <text evidence="2 9 14">Belongs to the glutamyl-tRNA reductase family.</text>
</comment>
<evidence type="ECO:0000256" key="3">
    <source>
        <dbReference type="ARBA" id="ARBA00012970"/>
    </source>
</evidence>
<dbReference type="InterPro" id="IPR015896">
    <property type="entry name" value="4pyrrol_synth_GluRdtase_dimer"/>
</dbReference>
<dbReference type="InterPro" id="IPR000343">
    <property type="entry name" value="4pyrrol_synth_GluRdtase"/>
</dbReference>
<dbReference type="GO" id="GO:0050661">
    <property type="term" value="F:NADP binding"/>
    <property type="evidence" value="ECO:0007669"/>
    <property type="project" value="InterPro"/>
</dbReference>
<accession>A0AAE3NZS1</accession>
<feature type="site" description="Important for activity" evidence="9 13">
    <location>
        <position position="96"/>
    </location>
</feature>
<evidence type="ECO:0000256" key="8">
    <source>
        <dbReference type="ARBA" id="ARBA00068659"/>
    </source>
</evidence>
<evidence type="ECO:0000259" key="15">
    <source>
        <dbReference type="Pfam" id="PF00745"/>
    </source>
</evidence>
<evidence type="ECO:0000256" key="10">
    <source>
        <dbReference type="PIRSR" id="PIRSR000445-1"/>
    </source>
</evidence>
<dbReference type="FunFam" id="3.40.50.720:FF:000031">
    <property type="entry name" value="Glutamyl-tRNA reductase"/>
    <property type="match status" value="1"/>
</dbReference>
<dbReference type="CDD" id="cd05213">
    <property type="entry name" value="NAD_bind_Glutamyl_tRNA_reduct"/>
    <property type="match status" value="1"/>
</dbReference>
<evidence type="ECO:0000256" key="7">
    <source>
        <dbReference type="ARBA" id="ARBA00047464"/>
    </source>
</evidence>
<dbReference type="Pfam" id="PF00745">
    <property type="entry name" value="GlutR_dimer"/>
    <property type="match status" value="1"/>
</dbReference>
<comment type="miscellaneous">
    <text evidence="9">During catalysis, the active site Cys acts as a nucleophile attacking the alpha-carbonyl group of tRNA-bound glutamate with the formation of a thioester intermediate between enzyme and glutamate, and the concomitant release of tRNA(Glu). The thioester intermediate is finally reduced by direct hydride transfer from NADPH, to form the product GSA.</text>
</comment>
<evidence type="ECO:0000256" key="14">
    <source>
        <dbReference type="RuleBase" id="RU000584"/>
    </source>
</evidence>
<feature type="binding site" evidence="9 12">
    <location>
        <begin position="186"/>
        <end position="191"/>
    </location>
    <ligand>
        <name>NADP(+)</name>
        <dbReference type="ChEBI" id="CHEBI:58349"/>
    </ligand>
</feature>
<evidence type="ECO:0000256" key="13">
    <source>
        <dbReference type="PIRSR" id="PIRSR000445-4"/>
    </source>
</evidence>
<organism evidence="18 19">
    <name type="scientific">Stygiobacter electus</name>
    <dbReference type="NCBI Taxonomy" id="3032292"/>
    <lineage>
        <taxon>Bacteria</taxon>
        <taxon>Pseudomonadati</taxon>
        <taxon>Ignavibacteriota</taxon>
        <taxon>Ignavibacteria</taxon>
        <taxon>Ignavibacteriales</taxon>
        <taxon>Melioribacteraceae</taxon>
        <taxon>Stygiobacter</taxon>
    </lineage>
</organism>
<comment type="caution">
    <text evidence="18">The sequence shown here is derived from an EMBL/GenBank/DDBJ whole genome shotgun (WGS) entry which is preliminary data.</text>
</comment>
<dbReference type="PANTHER" id="PTHR43013">
    <property type="entry name" value="GLUTAMYL-TRNA REDUCTASE"/>
    <property type="match status" value="1"/>
</dbReference>
<gene>
    <name evidence="9 18" type="primary">hemA</name>
    <name evidence="18" type="ORF">P0M35_06180</name>
</gene>
<feature type="active site" description="Nucleophile" evidence="9 10">
    <location>
        <position position="48"/>
    </location>
</feature>
<dbReference type="PROSITE" id="PS00747">
    <property type="entry name" value="GLUTR"/>
    <property type="match status" value="1"/>
</dbReference>
<evidence type="ECO:0000259" key="16">
    <source>
        <dbReference type="Pfam" id="PF01488"/>
    </source>
</evidence>
<evidence type="ECO:0000256" key="9">
    <source>
        <dbReference type="HAMAP-Rule" id="MF_00087"/>
    </source>
</evidence>
<dbReference type="NCBIfam" id="TIGR01035">
    <property type="entry name" value="hemA"/>
    <property type="match status" value="1"/>
</dbReference>
<evidence type="ECO:0000256" key="12">
    <source>
        <dbReference type="PIRSR" id="PIRSR000445-3"/>
    </source>
</evidence>
<dbReference type="Gene3D" id="3.30.460.30">
    <property type="entry name" value="Glutamyl-tRNA reductase, N-terminal domain"/>
    <property type="match status" value="1"/>
</dbReference>
<comment type="domain">
    <text evidence="9">Possesses an unusual extended V-shaped dimeric structure with each monomer consisting of three distinct domains arranged along a curved 'spinal' alpha-helix. The N-terminal catalytic domain specifically recognizes the glutamate moiety of the substrate. The second domain is the NADPH-binding domain, and the third C-terminal domain is responsible for dimerization.</text>
</comment>
<dbReference type="HAMAP" id="MF_00087">
    <property type="entry name" value="Glu_tRNA_reductase"/>
    <property type="match status" value="1"/>
</dbReference>
<comment type="pathway">
    <text evidence="1 9 14">Porphyrin-containing compound metabolism; protoporphyrin-IX biosynthesis; 5-aminolevulinate from L-glutamyl-tRNA(Glu): step 1/2.</text>
</comment>
<keyword evidence="19" id="KW-1185">Reference proteome</keyword>
<dbReference type="InterPro" id="IPR018214">
    <property type="entry name" value="GluRdtase_CS"/>
</dbReference>
<feature type="binding site" evidence="9 11">
    <location>
        <position position="106"/>
    </location>
    <ligand>
        <name>substrate</name>
    </ligand>
</feature>
<dbReference type="PIRSF" id="PIRSF000445">
    <property type="entry name" value="4pyrrol_synth_GluRdtase"/>
    <property type="match status" value="1"/>
</dbReference>
<dbReference type="EC" id="1.2.1.70" evidence="3 9"/>
<evidence type="ECO:0000256" key="2">
    <source>
        <dbReference type="ARBA" id="ARBA00005916"/>
    </source>
</evidence>
<dbReference type="SUPFAM" id="SSF69742">
    <property type="entry name" value="Glutamyl tRNA-reductase catalytic, N-terminal domain"/>
    <property type="match status" value="1"/>
</dbReference>
<name>A0AAE3NZS1_9BACT</name>
<evidence type="ECO:0000313" key="19">
    <source>
        <dbReference type="Proteomes" id="UP001221302"/>
    </source>
</evidence>
<dbReference type="InterPro" id="IPR015895">
    <property type="entry name" value="4pyrrol_synth_GluRdtase_N"/>
</dbReference>
<sequence length="432" mass="49075">MNFIGISLNHHTSPLEIREALHLNHDEIINSLNAIKHYLDEPVILSTCNRTEIFGFPNSNSLNNKPIIYELILLKKLNEIKDEYFKTYFSCGAVKHLFSVASGIDSMIIGDSQILGQVKEAFEISSDIGLTGTISQRIFDTAIKVGKRAINETAIGEGAVTVSYAAVQVVEKIFSNLNKKSALVIGAGETGELAAIHLKDRGIKRIAISNRTLERAEKLAEKVHGEIVPFQFLTEHLHDFDIIISATSSNDFILSFDDVKNAIKKRKGSLLVLMDIAVPRDIDPKVRDIENVFYHDMDSLKVIVEQNLQKRKEQIPLIEKMIIEEMTNFFSWYNTLDIVPTIKAIRTFFEEIRNDELQKIKNKISDEDFLKIEDMTRRMVGRLLHNPTIKLREIAEKGFNVNEASSNALVLKQLFNLDKYLDHNTSNHNENK</sequence>
<evidence type="ECO:0000313" key="18">
    <source>
        <dbReference type="EMBL" id="MDF1611729.1"/>
    </source>
</evidence>
<dbReference type="InterPro" id="IPR006151">
    <property type="entry name" value="Shikm_DH/Glu-tRNA_Rdtase"/>
</dbReference>
<reference evidence="18" key="1">
    <citation type="submission" date="2023-03" db="EMBL/GenBank/DDBJ databases">
        <title>Stygiobacter electus gen. nov., sp. nov., facultatively anaerobic thermotolerant bacterium of the class Ignavibacteria from a well of Yessentuki mineral water deposit.</title>
        <authorList>
            <person name="Podosokorskaya O.A."/>
            <person name="Elcheninov A.G."/>
            <person name="Petrova N.F."/>
            <person name="Zavarzina D.G."/>
            <person name="Kublanov I.V."/>
            <person name="Merkel A.Y."/>
        </authorList>
    </citation>
    <scope>NUCLEOTIDE SEQUENCE</scope>
    <source>
        <strain evidence="18">09-Me</strain>
    </source>
</reference>
<feature type="domain" description="Quinate/shikimate 5-dehydrogenase/glutamyl-tRNA reductase" evidence="16">
    <location>
        <begin position="169"/>
        <end position="303"/>
    </location>
</feature>
<feature type="binding site" evidence="9 11">
    <location>
        <begin position="111"/>
        <end position="113"/>
    </location>
    <ligand>
        <name>substrate</name>
    </ligand>
</feature>
<dbReference type="Pfam" id="PF05201">
    <property type="entry name" value="GlutR_N"/>
    <property type="match status" value="1"/>
</dbReference>
<dbReference type="Gene3D" id="3.40.50.720">
    <property type="entry name" value="NAD(P)-binding Rossmann-like Domain"/>
    <property type="match status" value="1"/>
</dbReference>